<dbReference type="GO" id="GO:0006409">
    <property type="term" value="P:tRNA export from nucleus"/>
    <property type="evidence" value="ECO:0007669"/>
    <property type="project" value="EnsemblFungi"/>
</dbReference>
<organism evidence="11 12">
    <name type="scientific">Huiozyma naganishii (strain ATCC MYA-139 / BCRC 22969 / CBS 8797 / KCTC 17520 / NBRC 10181 / NCYC 3082 / Yp74L-3)</name>
    <name type="common">Yeast</name>
    <name type="synonym">Kazachstania naganishii</name>
    <dbReference type="NCBI Taxonomy" id="1071383"/>
    <lineage>
        <taxon>Eukaryota</taxon>
        <taxon>Fungi</taxon>
        <taxon>Dikarya</taxon>
        <taxon>Ascomycota</taxon>
        <taxon>Saccharomycotina</taxon>
        <taxon>Saccharomycetes</taxon>
        <taxon>Saccharomycetales</taxon>
        <taxon>Saccharomycetaceae</taxon>
        <taxon>Huiozyma</taxon>
    </lineage>
</organism>
<evidence type="ECO:0000313" key="11">
    <source>
        <dbReference type="EMBL" id="CCK69741.1"/>
    </source>
</evidence>
<evidence type="ECO:0008006" key="13">
    <source>
        <dbReference type="Google" id="ProtNLM"/>
    </source>
</evidence>
<evidence type="ECO:0000256" key="4">
    <source>
        <dbReference type="ARBA" id="ARBA00022816"/>
    </source>
</evidence>
<dbReference type="STRING" id="1071383.J7S6G2"/>
<feature type="region of interest" description="Disordered" evidence="8">
    <location>
        <begin position="13"/>
        <end position="32"/>
    </location>
</feature>
<keyword evidence="3" id="KW-0813">Transport</keyword>
<reference evidence="12" key="2">
    <citation type="submission" date="2012-08" db="EMBL/GenBank/DDBJ databases">
        <title>Genome sequence of Kazachstania naganishii.</title>
        <authorList>
            <person name="Gordon J.L."/>
            <person name="Armisen D."/>
            <person name="Proux-Wera E."/>
            <person name="OhEigeartaigh S.S."/>
            <person name="Byrne K.P."/>
            <person name="Wolfe K.H."/>
        </authorList>
    </citation>
    <scope>NUCLEOTIDE SEQUENCE [LARGE SCALE GENOMIC DNA]</scope>
    <source>
        <strain evidence="12">ATCC MYA-139 / BCRC 22969 / CBS 8797 / CCRC 22969 / KCTC 17520 / NBRC 10181 / NCYC 3082</strain>
    </source>
</reference>
<keyword evidence="5" id="KW-0653">Protein transport</keyword>
<dbReference type="GO" id="GO:0034398">
    <property type="term" value="P:telomere tethering at nuclear periphery"/>
    <property type="evidence" value="ECO:0007669"/>
    <property type="project" value="EnsemblFungi"/>
</dbReference>
<dbReference type="SUPFAM" id="SSF117289">
    <property type="entry name" value="Nucleoporin domain"/>
    <property type="match status" value="1"/>
</dbReference>
<dbReference type="GO" id="GO:0005829">
    <property type="term" value="C:cytosol"/>
    <property type="evidence" value="ECO:0007669"/>
    <property type="project" value="EnsemblFungi"/>
</dbReference>
<reference evidence="11 12" key="1">
    <citation type="journal article" date="2011" name="Proc. Natl. Acad. Sci. U.S.A.">
        <title>Evolutionary erosion of yeast sex chromosomes by mating-type switching accidents.</title>
        <authorList>
            <person name="Gordon J.L."/>
            <person name="Armisen D."/>
            <person name="Proux-Wera E."/>
            <person name="Oheigeartaigh S.S."/>
            <person name="Byrne K.P."/>
            <person name="Wolfe K.H."/>
        </authorList>
    </citation>
    <scope>NUCLEOTIDE SEQUENCE [LARGE SCALE GENOMIC DNA]</scope>
    <source>
        <strain evidence="12">ATCC MYA-139 / BCRC 22969 / CBS 8797 / CCRC 22969 / KCTC 17520 / NBRC 10181 / NCYC 3082</strain>
    </source>
</reference>
<dbReference type="Pfam" id="PF03177">
    <property type="entry name" value="Nucleoporin_C"/>
    <property type="match status" value="1"/>
</dbReference>
<evidence type="ECO:0000259" key="9">
    <source>
        <dbReference type="Pfam" id="PF03177"/>
    </source>
</evidence>
<comment type="subcellular location">
    <subcellularLocation>
        <location evidence="1">Nucleus envelope</location>
    </subcellularLocation>
</comment>
<dbReference type="PANTHER" id="PTHR13405">
    <property type="entry name" value="NUCLEAR PORE COMPLEX PROTEIN NUP133"/>
    <property type="match status" value="1"/>
</dbReference>
<keyword evidence="6" id="KW-0811">Translocation</keyword>
<comment type="similarity">
    <text evidence="2">Belongs to the nucleoporin Nup133 family.</text>
</comment>
<dbReference type="PANTHER" id="PTHR13405:SF11">
    <property type="entry name" value="NUCLEAR PORE COMPLEX PROTEIN NUP133"/>
    <property type="match status" value="1"/>
</dbReference>
<accession>J7S6G2</accession>
<dbReference type="OrthoDB" id="103454at2759"/>
<evidence type="ECO:0000256" key="2">
    <source>
        <dbReference type="ARBA" id="ARBA00005569"/>
    </source>
</evidence>
<dbReference type="Proteomes" id="UP000006310">
    <property type="component" value="Chromosome 3"/>
</dbReference>
<dbReference type="GO" id="GO:0000122">
    <property type="term" value="P:negative regulation of transcription by RNA polymerase II"/>
    <property type="evidence" value="ECO:0007669"/>
    <property type="project" value="EnsemblFungi"/>
</dbReference>
<gene>
    <name evidence="11" type="primary">KNAG0C06480</name>
    <name evidence="11" type="ordered locus">KNAG_0C06480</name>
</gene>
<dbReference type="GO" id="GO:0031509">
    <property type="term" value="P:subtelomeric heterochromatin formation"/>
    <property type="evidence" value="ECO:0007669"/>
    <property type="project" value="EnsemblFungi"/>
</dbReference>
<evidence type="ECO:0000256" key="1">
    <source>
        <dbReference type="ARBA" id="ARBA00004259"/>
    </source>
</evidence>
<dbReference type="InterPro" id="IPR014908">
    <property type="entry name" value="Nucleoporin_Nup133/Nup155_N"/>
</dbReference>
<feature type="domain" description="Nucleoporin Nup133/Nup155-like N-terminal" evidence="10">
    <location>
        <begin position="55"/>
        <end position="419"/>
    </location>
</feature>
<evidence type="ECO:0000256" key="7">
    <source>
        <dbReference type="ARBA" id="ARBA00023242"/>
    </source>
</evidence>
<dbReference type="GO" id="GO:0045944">
    <property type="term" value="P:positive regulation of transcription by RNA polymerase II"/>
    <property type="evidence" value="ECO:0007669"/>
    <property type="project" value="EnsemblFungi"/>
</dbReference>
<proteinExistence type="inferred from homology"/>
<dbReference type="GeneID" id="34525421"/>
<sequence length="1121" mass="127187">MFQLRKELLVQSAPADQGSAEPAQGSQSEVLTENDKYKVTQHRYSDLELPPGAIGTVDTALQRALVQVPEVLYIWDYTSLQGTPQRSRIKLPEFAEGETPLCLLTGGDAANAGGSNGIVIVYRSSGKVIFYENVDAVNNLYSKLSTELLSHQLDLKLDASRGECVTRALAMDPVGCVLATSEGRVLFVSLRDSVGRPNVRVVKQLNKPRHTRFNFGFRGTASPRDTVVSLRRGPQTNKDENTCYITTARGQFHIWRLVGAFNAYQLLNVNIYNAVLESLRDLYPFAYNSLQILDSHPVDTSGDPTRHIFLSSISDGQQKNYYILSTVIFDLELKTFSVFSTYRLNTYQAPLAGPTLPQLMIPEREPSQEIINVVVQFPHNVVLTQISSKFDLSFTLKRKWEDILSFRDDVYFIGTGYNTSQLFLMSICGDSQCKIVQVDLKGTNETEHGRNRFVKSHVEQAVYFQSTAQSTPIEFNLSDDIYLDEQIVSEDLSICSDDIFHSKSKFILSSGEVNLLGNLKSRLMYYNNFLNFVAHNFKERTSPQLKCTFIEKYEIMNCCLSLLQFIDQKPNGALQEIWSKILLANNLSLEEFVISKLELFPTVLTHLLKELAGVSDHHTNELPLIIDFLIGILYNSVLESGENQLKLNAFGLSAHDHTPLPWFITLDNLTSINDLFFQYKFELAESHQLEGKDQVSEQFLTLLKILYYCFNSVKVWFAENTAEIQAQAQQYETASQINKLYVDNHTDWNKVLCEVGYEQQSIQIAEFYQDLESLVETLETLPHDDPMSADYYDKFFEKYGYKFATALYEYYCRTNKLNDLFYRFPKWKPLLVQFLGNNQDKYGEISWIQNVFDGEYEAASKTLSGLPLLGTPMDAGQLHLNIAKLTALAADGPDVEELTRIQANLDLLAAERDLMHNIADADFTINTWYANTDFEVIYVKVLQALRETKCVSLNEVIELYTLTSSQEAFIESIRVFAAHMNTLPYDVKKYLTAAIWRRCILHDGYFNGSVDDPSKSLLYGVLVCFFEEQLYEEGDFSLPQPTQLMDHSVSHADLLTNLYAQYLNDGDVAGLRRTIDDDIEQIKNLGESLTLKVQSLVSNANDSTGNRCVVDYETNEIVQAV</sequence>
<evidence type="ECO:0000256" key="3">
    <source>
        <dbReference type="ARBA" id="ARBA00022448"/>
    </source>
</evidence>
<dbReference type="Gene3D" id="1.20.58.1380">
    <property type="match status" value="1"/>
</dbReference>
<evidence type="ECO:0000313" key="12">
    <source>
        <dbReference type="Proteomes" id="UP000006310"/>
    </source>
</evidence>
<dbReference type="eggNOG" id="KOG4121">
    <property type="taxonomic scope" value="Eukaryota"/>
</dbReference>
<dbReference type="HOGENOM" id="CLU_274661_0_0_1"/>
<dbReference type="GO" id="GO:0016973">
    <property type="term" value="P:poly(A)+ mRNA export from nucleus"/>
    <property type="evidence" value="ECO:0007669"/>
    <property type="project" value="EnsemblFungi"/>
</dbReference>
<dbReference type="GO" id="GO:0030466">
    <property type="term" value="P:silent mating-type cassette heterochromatin formation"/>
    <property type="evidence" value="ECO:0007669"/>
    <property type="project" value="EnsemblFungi"/>
</dbReference>
<dbReference type="GO" id="GO:0000781">
    <property type="term" value="C:chromosome, telomeric region"/>
    <property type="evidence" value="ECO:0007669"/>
    <property type="project" value="GOC"/>
</dbReference>
<dbReference type="InterPro" id="IPR015943">
    <property type="entry name" value="WD40/YVTN_repeat-like_dom_sf"/>
</dbReference>
<evidence type="ECO:0000256" key="8">
    <source>
        <dbReference type="SAM" id="MobiDB-lite"/>
    </source>
</evidence>
<evidence type="ECO:0000259" key="10">
    <source>
        <dbReference type="Pfam" id="PF08801"/>
    </source>
</evidence>
<dbReference type="Pfam" id="PF08801">
    <property type="entry name" value="Nucleoporin_N"/>
    <property type="match status" value="1"/>
</dbReference>
<keyword evidence="7" id="KW-0539">Nucleus</keyword>
<dbReference type="GO" id="GO:0031080">
    <property type="term" value="C:nuclear pore outer ring"/>
    <property type="evidence" value="ECO:0007669"/>
    <property type="project" value="EnsemblFungi"/>
</dbReference>
<dbReference type="GO" id="GO:0031990">
    <property type="term" value="P:mRNA export from nucleus in response to heat stress"/>
    <property type="evidence" value="ECO:0007669"/>
    <property type="project" value="EnsemblFungi"/>
</dbReference>
<feature type="domain" description="Nucleoporin Nup133/Nup155-like C-terminal" evidence="9">
    <location>
        <begin position="763"/>
        <end position="909"/>
    </location>
</feature>
<evidence type="ECO:0000256" key="5">
    <source>
        <dbReference type="ARBA" id="ARBA00022927"/>
    </source>
</evidence>
<dbReference type="GO" id="GO:0051664">
    <property type="term" value="P:nuclear pore localization"/>
    <property type="evidence" value="ECO:0007669"/>
    <property type="project" value="EnsemblFungi"/>
</dbReference>
<name>J7S6G2_HUIN7</name>
<protein>
    <recommendedName>
        <fullName evidence="13">Nucleoporin Nup133/Nup155-like N-terminal domain-containing protein</fullName>
    </recommendedName>
</protein>
<dbReference type="AlphaFoldDB" id="J7S6G2"/>
<dbReference type="InterPro" id="IPR037624">
    <property type="entry name" value="Nup133-like"/>
</dbReference>
<dbReference type="GO" id="GO:0000973">
    <property type="term" value="P:post-transcriptional tethering of RNA polymerase II gene DNA at nuclear periphery"/>
    <property type="evidence" value="ECO:0007669"/>
    <property type="project" value="EnsemblFungi"/>
</dbReference>
<dbReference type="EMBL" id="HE978316">
    <property type="protein sequence ID" value="CCK69741.1"/>
    <property type="molecule type" value="Genomic_DNA"/>
</dbReference>
<dbReference type="OMA" id="HVATLLW"/>
<dbReference type="Gene3D" id="2.130.10.10">
    <property type="entry name" value="YVTN repeat-like/Quinoprotein amine dehydrogenase"/>
    <property type="match status" value="1"/>
</dbReference>
<dbReference type="GO" id="GO:0006606">
    <property type="term" value="P:protein import into nucleus"/>
    <property type="evidence" value="ECO:0007669"/>
    <property type="project" value="EnsemblFungi"/>
</dbReference>
<keyword evidence="12" id="KW-1185">Reference proteome</keyword>
<dbReference type="KEGG" id="kng:KNAG_0C06480"/>
<dbReference type="InterPro" id="IPR007187">
    <property type="entry name" value="Nucleoporin_Nup133/Nup155_C"/>
</dbReference>
<evidence type="ECO:0000256" key="6">
    <source>
        <dbReference type="ARBA" id="ARBA00023010"/>
    </source>
</evidence>
<keyword evidence="4" id="KW-0509">mRNA transport</keyword>
<dbReference type="RefSeq" id="XP_022463987.1">
    <property type="nucleotide sequence ID" value="XM_022607386.1"/>
</dbReference>
<dbReference type="GO" id="GO:0006302">
    <property type="term" value="P:double-strand break repair"/>
    <property type="evidence" value="ECO:0007669"/>
    <property type="project" value="EnsemblFungi"/>
</dbReference>
<dbReference type="GO" id="GO:0017056">
    <property type="term" value="F:structural constituent of nuclear pore"/>
    <property type="evidence" value="ECO:0007669"/>
    <property type="project" value="EnsemblFungi"/>
</dbReference>